<dbReference type="SFLD" id="SFLDS00003">
    <property type="entry name" value="Haloacid_Dehalogenase"/>
    <property type="match status" value="1"/>
</dbReference>
<dbReference type="InterPro" id="IPR023214">
    <property type="entry name" value="HAD_sf"/>
</dbReference>
<keyword evidence="1" id="KW-0378">Hydrolase</keyword>
<dbReference type="RefSeq" id="WP_068173453.1">
    <property type="nucleotide sequence ID" value="NZ_AOGK01000003.1"/>
</dbReference>
<dbReference type="GO" id="GO:0050308">
    <property type="term" value="F:sugar-phosphatase activity"/>
    <property type="evidence" value="ECO:0007669"/>
    <property type="project" value="TreeGrafter"/>
</dbReference>
<sequence length="216" mass="23503">MVQALIFDMDGTMIDSMPSHQRSWVEFTRRRDLEIDVPELMRRTTGRTGVECMRELFGDISAAQAQAFVDEKEAVYRELFAPVFSEVAGFKAFLGAAQQRGLAVGVGTAGDRHNQAFAYQHLALGAPLPTVGGDEGLPGKPEPAIFLEVARRLGVAPERCIVFEDAPLGIEAARRAGMRAVAICSSHPADELGGPHVLARVPDYHALITSRFLETL</sequence>
<proteinExistence type="predicted"/>
<dbReference type="SFLD" id="SFLDG01129">
    <property type="entry name" value="C1.5:_HAD__Beta-PGM__Phosphata"/>
    <property type="match status" value="1"/>
</dbReference>
<dbReference type="PANTHER" id="PTHR43481:SF4">
    <property type="entry name" value="GLYCEROL-1-PHOSPHATE PHOSPHOHYDROLASE 1-RELATED"/>
    <property type="match status" value="1"/>
</dbReference>
<accession>A0A9X4P1W3</accession>
<dbReference type="Proteomes" id="UP001152876">
    <property type="component" value="Unassembled WGS sequence"/>
</dbReference>
<dbReference type="PANTHER" id="PTHR43481">
    <property type="entry name" value="FRUCTOSE-1-PHOSPHATE PHOSPHATASE"/>
    <property type="match status" value="1"/>
</dbReference>
<keyword evidence="2" id="KW-1185">Reference proteome</keyword>
<comment type="caution">
    <text evidence="1">The sequence shown here is derived from an EMBL/GenBank/DDBJ whole genome shotgun (WGS) entry which is preliminary data.</text>
</comment>
<protein>
    <submittedName>
        <fullName evidence="1">HAD superfamily hydrolase</fullName>
    </submittedName>
</protein>
<dbReference type="InterPro" id="IPR051806">
    <property type="entry name" value="HAD-like_SPP"/>
</dbReference>
<dbReference type="SUPFAM" id="SSF56784">
    <property type="entry name" value="HAD-like"/>
    <property type="match status" value="1"/>
</dbReference>
<gene>
    <name evidence="1" type="ORF">H010_04897</name>
</gene>
<dbReference type="OrthoDB" id="5293434at2"/>
<dbReference type="InterPro" id="IPR036412">
    <property type="entry name" value="HAD-like_sf"/>
</dbReference>
<dbReference type="AlphaFoldDB" id="A0A9X4P1W3"/>
<dbReference type="InterPro" id="IPR023198">
    <property type="entry name" value="PGP-like_dom2"/>
</dbReference>
<dbReference type="Gene3D" id="3.40.50.1000">
    <property type="entry name" value="HAD superfamily/HAD-like"/>
    <property type="match status" value="1"/>
</dbReference>
<reference evidence="1" key="1">
    <citation type="submission" date="2013-01" db="EMBL/GenBank/DDBJ databases">
        <title>Genome draft of Hydrogenophaga taeniospiralis 2K1.</title>
        <authorList>
            <person name="Gomila M."/>
            <person name="Lalucat J."/>
        </authorList>
    </citation>
    <scope>NUCLEOTIDE SEQUENCE</scope>
    <source>
        <strain evidence="1">CCUG 15921</strain>
    </source>
</reference>
<dbReference type="NCBIfam" id="TIGR01509">
    <property type="entry name" value="HAD-SF-IA-v3"/>
    <property type="match status" value="1"/>
</dbReference>
<dbReference type="InterPro" id="IPR006439">
    <property type="entry name" value="HAD-SF_hydro_IA"/>
</dbReference>
<evidence type="ECO:0000313" key="1">
    <source>
        <dbReference type="EMBL" id="MDG5974578.1"/>
    </source>
</evidence>
<dbReference type="Gene3D" id="1.10.150.240">
    <property type="entry name" value="Putative phosphatase, domain 2"/>
    <property type="match status" value="1"/>
</dbReference>
<dbReference type="Pfam" id="PF00702">
    <property type="entry name" value="Hydrolase"/>
    <property type="match status" value="1"/>
</dbReference>
<organism evidence="1 2">
    <name type="scientific">Hydrogenophaga taeniospiralis CCUG 15921</name>
    <dbReference type="NCBI Taxonomy" id="1281780"/>
    <lineage>
        <taxon>Bacteria</taxon>
        <taxon>Pseudomonadati</taxon>
        <taxon>Pseudomonadota</taxon>
        <taxon>Betaproteobacteria</taxon>
        <taxon>Burkholderiales</taxon>
        <taxon>Comamonadaceae</taxon>
        <taxon>Hydrogenophaga</taxon>
    </lineage>
</organism>
<dbReference type="EMBL" id="AOGK01000003">
    <property type="protein sequence ID" value="MDG5974578.1"/>
    <property type="molecule type" value="Genomic_DNA"/>
</dbReference>
<evidence type="ECO:0000313" key="2">
    <source>
        <dbReference type="Proteomes" id="UP001152876"/>
    </source>
</evidence>
<name>A0A9X4P1W3_9BURK</name>